<reference evidence="2" key="1">
    <citation type="submission" date="2025-08" db="UniProtKB">
        <authorList>
            <consortium name="Ensembl"/>
        </authorList>
    </citation>
    <scope>IDENTIFICATION</scope>
</reference>
<keyword evidence="1" id="KW-1133">Transmembrane helix</keyword>
<keyword evidence="1" id="KW-0472">Membrane</keyword>
<feature type="transmembrane region" description="Helical" evidence="1">
    <location>
        <begin position="6"/>
        <end position="31"/>
    </location>
</feature>
<proteinExistence type="predicted"/>
<reference evidence="2" key="2">
    <citation type="submission" date="2025-09" db="UniProtKB">
        <authorList>
            <consortium name="Ensembl"/>
        </authorList>
    </citation>
    <scope>IDENTIFICATION</scope>
</reference>
<evidence type="ECO:0000313" key="3">
    <source>
        <dbReference type="Proteomes" id="UP000261540"/>
    </source>
</evidence>
<keyword evidence="3" id="KW-1185">Reference proteome</keyword>
<sequence>MINVLYYTCTVLGIIFLKSQCCHFLFFGVLWTEGSFTGKKKVLRTEQKMIGAQEVRSKQLKEVGPTSHMSWSCLLYQHGFMGMQLTKPRTAGVPPQ</sequence>
<keyword evidence="1" id="KW-0812">Transmembrane</keyword>
<organism evidence="2 3">
    <name type="scientific">Paramormyrops kingsleyae</name>
    <dbReference type="NCBI Taxonomy" id="1676925"/>
    <lineage>
        <taxon>Eukaryota</taxon>
        <taxon>Metazoa</taxon>
        <taxon>Chordata</taxon>
        <taxon>Craniata</taxon>
        <taxon>Vertebrata</taxon>
        <taxon>Euteleostomi</taxon>
        <taxon>Actinopterygii</taxon>
        <taxon>Neopterygii</taxon>
        <taxon>Teleostei</taxon>
        <taxon>Osteoglossocephala</taxon>
        <taxon>Osteoglossomorpha</taxon>
        <taxon>Osteoglossiformes</taxon>
        <taxon>Mormyridae</taxon>
        <taxon>Paramormyrops</taxon>
    </lineage>
</organism>
<dbReference type="Ensembl" id="ENSPKIT00000041176.1">
    <property type="protein sequence ID" value="ENSPKIP00000016680.1"/>
    <property type="gene ID" value="ENSPKIG00000002904.1"/>
</dbReference>
<name>A0A3B3RFL6_9TELE</name>
<evidence type="ECO:0000256" key="1">
    <source>
        <dbReference type="SAM" id="Phobius"/>
    </source>
</evidence>
<dbReference type="AlphaFoldDB" id="A0A3B3RFL6"/>
<dbReference type="Proteomes" id="UP000261540">
    <property type="component" value="Unplaced"/>
</dbReference>
<evidence type="ECO:0000313" key="2">
    <source>
        <dbReference type="Ensembl" id="ENSPKIP00000016680.1"/>
    </source>
</evidence>
<protein>
    <submittedName>
        <fullName evidence="2">Uncharacterized protein</fullName>
    </submittedName>
</protein>
<accession>A0A3B3RFL6</accession>